<evidence type="ECO:0000313" key="8">
    <source>
        <dbReference type="EMBL" id="KAF2882378.1"/>
    </source>
</evidence>
<dbReference type="PANTHER" id="PTHR15177">
    <property type="entry name" value="G-PROTEIN COUPLED RECEPTOR 143"/>
    <property type="match status" value="1"/>
</dbReference>
<name>A0A8K0CD75_IGNLU</name>
<dbReference type="PROSITE" id="PS50261">
    <property type="entry name" value="G_PROTEIN_RECEP_F2_4"/>
    <property type="match status" value="1"/>
</dbReference>
<dbReference type="Proteomes" id="UP000801492">
    <property type="component" value="Unassembled WGS sequence"/>
</dbReference>
<keyword evidence="9" id="KW-1185">Reference proteome</keyword>
<dbReference type="EMBL" id="VTPC01090620">
    <property type="protein sequence ID" value="KAF2882378.1"/>
    <property type="molecule type" value="Genomic_DNA"/>
</dbReference>
<dbReference type="InterPro" id="IPR017452">
    <property type="entry name" value="GPCR_Rhodpsn_7TM"/>
</dbReference>
<feature type="transmembrane region" description="Helical" evidence="5">
    <location>
        <begin position="111"/>
        <end position="133"/>
    </location>
</feature>
<keyword evidence="2 5" id="KW-0812">Transmembrane</keyword>
<feature type="transmembrane region" description="Helical" evidence="5">
    <location>
        <begin position="75"/>
        <end position="99"/>
    </location>
</feature>
<dbReference type="SUPFAM" id="SSF81321">
    <property type="entry name" value="Family A G protein-coupled receptor-like"/>
    <property type="match status" value="1"/>
</dbReference>
<feature type="domain" description="G-protein coupled receptors family 2 profile 2" evidence="6">
    <location>
        <begin position="33"/>
        <end position="308"/>
    </location>
</feature>
<dbReference type="GO" id="GO:0072544">
    <property type="term" value="F:L-DOPA binding"/>
    <property type="evidence" value="ECO:0007669"/>
    <property type="project" value="InterPro"/>
</dbReference>
<dbReference type="GO" id="GO:0005886">
    <property type="term" value="C:plasma membrane"/>
    <property type="evidence" value="ECO:0007669"/>
    <property type="project" value="TreeGrafter"/>
</dbReference>
<gene>
    <name evidence="8" type="ORF">ILUMI_23798</name>
</gene>
<protein>
    <recommendedName>
        <fullName evidence="10">G-protein coupled receptor 143</fullName>
    </recommendedName>
</protein>
<feature type="domain" description="G-protein coupled receptors family 1 profile" evidence="7">
    <location>
        <begin position="44"/>
        <end position="304"/>
    </location>
</feature>
<dbReference type="GO" id="GO:0032438">
    <property type="term" value="P:melanosome organization"/>
    <property type="evidence" value="ECO:0007669"/>
    <property type="project" value="TreeGrafter"/>
</dbReference>
<feature type="transmembrane region" description="Helical" evidence="5">
    <location>
        <begin position="254"/>
        <end position="275"/>
    </location>
</feature>
<dbReference type="GO" id="GO:0035240">
    <property type="term" value="F:dopamine binding"/>
    <property type="evidence" value="ECO:0007669"/>
    <property type="project" value="InterPro"/>
</dbReference>
<dbReference type="Gene3D" id="1.20.1070.10">
    <property type="entry name" value="Rhodopsin 7-helix transmembrane proteins"/>
    <property type="match status" value="1"/>
</dbReference>
<evidence type="ECO:0000259" key="6">
    <source>
        <dbReference type="PROSITE" id="PS50261"/>
    </source>
</evidence>
<feature type="transmembrane region" description="Helical" evidence="5">
    <location>
        <begin position="195"/>
        <end position="217"/>
    </location>
</feature>
<reference evidence="8" key="1">
    <citation type="submission" date="2019-08" db="EMBL/GenBank/DDBJ databases">
        <title>The genome of the North American firefly Photinus pyralis.</title>
        <authorList>
            <consortium name="Photinus pyralis genome working group"/>
            <person name="Fallon T.R."/>
            <person name="Sander Lower S.E."/>
            <person name="Weng J.-K."/>
        </authorList>
    </citation>
    <scope>NUCLEOTIDE SEQUENCE</scope>
    <source>
        <strain evidence="8">TRF0915ILg1</strain>
        <tissue evidence="8">Whole body</tissue>
    </source>
</reference>
<dbReference type="AlphaFoldDB" id="A0A8K0CD75"/>
<dbReference type="GO" id="GO:0007166">
    <property type="term" value="P:cell surface receptor signaling pathway"/>
    <property type="evidence" value="ECO:0007669"/>
    <property type="project" value="InterPro"/>
</dbReference>
<evidence type="ECO:0000256" key="3">
    <source>
        <dbReference type="ARBA" id="ARBA00022989"/>
    </source>
</evidence>
<evidence type="ECO:0000256" key="2">
    <source>
        <dbReference type="ARBA" id="ARBA00022692"/>
    </source>
</evidence>
<dbReference type="Pfam" id="PF02101">
    <property type="entry name" value="Ocular_alb"/>
    <property type="match status" value="1"/>
</dbReference>
<sequence>MADPTIQTFCCYTIANATYTASSILKEFNPGAYNFVSIFSSALGSLGAIYQLLPRRQFSRNHRWISFSAERGRRIILWLALTDLLASLGVLIRASLWLHYKNILPEMNDNYSVFFCTITSAWIQYFYTATWMWTLCYAIDMRFILHQKEEHSSYYHLVAWITPAVLTVIGLSLLYFPDANCHLTRTAADISTRLLPNYVATYIPITLVMILNPILYLRSCKDMERIITCSSGQFTKRERDIIDAVKIKFSAINLVFYVCWVPNLVNGVLLWSLWFQLPVNLVITIWYLMAFINPLQAFFNCLVYRRWNGESEIVVMPWSRHSTLEEPKSKSVPHSSSNHLEENLPLLQNFHRSLNR</sequence>
<organism evidence="8 9">
    <name type="scientific">Ignelater luminosus</name>
    <name type="common">Cucubano</name>
    <name type="synonym">Pyrophorus luminosus</name>
    <dbReference type="NCBI Taxonomy" id="2038154"/>
    <lineage>
        <taxon>Eukaryota</taxon>
        <taxon>Metazoa</taxon>
        <taxon>Ecdysozoa</taxon>
        <taxon>Arthropoda</taxon>
        <taxon>Hexapoda</taxon>
        <taxon>Insecta</taxon>
        <taxon>Pterygota</taxon>
        <taxon>Neoptera</taxon>
        <taxon>Endopterygota</taxon>
        <taxon>Coleoptera</taxon>
        <taxon>Polyphaga</taxon>
        <taxon>Elateriformia</taxon>
        <taxon>Elateroidea</taxon>
        <taxon>Elateridae</taxon>
        <taxon>Agrypninae</taxon>
        <taxon>Pyrophorini</taxon>
        <taxon>Ignelater</taxon>
    </lineage>
</organism>
<evidence type="ECO:0000256" key="5">
    <source>
        <dbReference type="SAM" id="Phobius"/>
    </source>
</evidence>
<dbReference type="OrthoDB" id="10069455at2759"/>
<dbReference type="GO" id="GO:0035643">
    <property type="term" value="F:L-DOPA receptor activity"/>
    <property type="evidence" value="ECO:0007669"/>
    <property type="project" value="TreeGrafter"/>
</dbReference>
<dbReference type="InterPro" id="IPR001414">
    <property type="entry name" value="GPR143"/>
</dbReference>
<evidence type="ECO:0000256" key="4">
    <source>
        <dbReference type="ARBA" id="ARBA00023136"/>
    </source>
</evidence>
<evidence type="ECO:0000259" key="7">
    <source>
        <dbReference type="PROSITE" id="PS50262"/>
    </source>
</evidence>
<feature type="transmembrane region" description="Helical" evidence="5">
    <location>
        <begin position="154"/>
        <end position="175"/>
    </location>
</feature>
<keyword evidence="3 5" id="KW-1133">Transmembrane helix</keyword>
<comment type="subcellular location">
    <subcellularLocation>
        <location evidence="1">Membrane</location>
        <topology evidence="1">Multi-pass membrane protein</topology>
    </subcellularLocation>
</comment>
<dbReference type="InterPro" id="IPR017981">
    <property type="entry name" value="GPCR_2-like_7TM"/>
</dbReference>
<evidence type="ECO:0000256" key="1">
    <source>
        <dbReference type="ARBA" id="ARBA00004141"/>
    </source>
</evidence>
<evidence type="ECO:0008006" key="10">
    <source>
        <dbReference type="Google" id="ProtNLM"/>
    </source>
</evidence>
<feature type="transmembrane region" description="Helical" evidence="5">
    <location>
        <begin position="32"/>
        <end position="54"/>
    </location>
</feature>
<proteinExistence type="predicted"/>
<comment type="caution">
    <text evidence="8">The sequence shown here is derived from an EMBL/GenBank/DDBJ whole genome shotgun (WGS) entry which is preliminary data.</text>
</comment>
<dbReference type="PRINTS" id="PR00965">
    <property type="entry name" value="OCULARALBNSM"/>
</dbReference>
<evidence type="ECO:0000313" key="9">
    <source>
        <dbReference type="Proteomes" id="UP000801492"/>
    </source>
</evidence>
<dbReference type="GO" id="GO:0050848">
    <property type="term" value="P:regulation of calcium-mediated signaling"/>
    <property type="evidence" value="ECO:0007669"/>
    <property type="project" value="TreeGrafter"/>
</dbReference>
<accession>A0A8K0CD75</accession>
<feature type="transmembrane region" description="Helical" evidence="5">
    <location>
        <begin position="281"/>
        <end position="303"/>
    </location>
</feature>
<dbReference type="PROSITE" id="PS50262">
    <property type="entry name" value="G_PROTEIN_RECEP_F1_2"/>
    <property type="match status" value="1"/>
</dbReference>
<dbReference type="GO" id="GO:0072545">
    <property type="term" value="F:L-tyrosine binding"/>
    <property type="evidence" value="ECO:0007669"/>
    <property type="project" value="InterPro"/>
</dbReference>
<keyword evidence="4 5" id="KW-0472">Membrane</keyword>
<dbReference type="PANTHER" id="PTHR15177:SF2">
    <property type="entry name" value="G-PROTEIN COUPLED RECEPTOR 143"/>
    <property type="match status" value="1"/>
</dbReference>